<dbReference type="EMBL" id="CP136890">
    <property type="protein sequence ID" value="WOK95511.1"/>
    <property type="molecule type" value="Genomic_DNA"/>
</dbReference>
<protein>
    <submittedName>
        <fullName evidence="1">Uncharacterized protein</fullName>
    </submittedName>
</protein>
<reference evidence="1 2" key="1">
    <citation type="submission" date="2023-10" db="EMBL/GenBank/DDBJ databases">
        <title>Chromosome-scale genome assembly provides insights into flower coloration mechanisms of Canna indica.</title>
        <authorList>
            <person name="Li C."/>
        </authorList>
    </citation>
    <scope>NUCLEOTIDE SEQUENCE [LARGE SCALE GENOMIC DNA]</scope>
    <source>
        <tissue evidence="1">Flower</tissue>
    </source>
</reference>
<proteinExistence type="predicted"/>
<sequence>MAELAAEVYAASAAGQENRTVQVWRTVLGWLGLLFRGLLQILRAGTPSWAQLLSLVGVRHRLLLASRLSPPLHRCSAVATAGPFG</sequence>
<dbReference type="AlphaFoldDB" id="A0AAQ3JT01"/>
<accession>A0AAQ3JT01</accession>
<keyword evidence="2" id="KW-1185">Reference proteome</keyword>
<gene>
    <name evidence="1" type="ORF">Cni_G04218</name>
</gene>
<evidence type="ECO:0000313" key="2">
    <source>
        <dbReference type="Proteomes" id="UP001327560"/>
    </source>
</evidence>
<dbReference type="Proteomes" id="UP001327560">
    <property type="component" value="Chromosome 1"/>
</dbReference>
<evidence type="ECO:0000313" key="1">
    <source>
        <dbReference type="EMBL" id="WOK95511.1"/>
    </source>
</evidence>
<organism evidence="1 2">
    <name type="scientific">Canna indica</name>
    <name type="common">Indian-shot</name>
    <dbReference type="NCBI Taxonomy" id="4628"/>
    <lineage>
        <taxon>Eukaryota</taxon>
        <taxon>Viridiplantae</taxon>
        <taxon>Streptophyta</taxon>
        <taxon>Embryophyta</taxon>
        <taxon>Tracheophyta</taxon>
        <taxon>Spermatophyta</taxon>
        <taxon>Magnoliopsida</taxon>
        <taxon>Liliopsida</taxon>
        <taxon>Zingiberales</taxon>
        <taxon>Cannaceae</taxon>
        <taxon>Canna</taxon>
    </lineage>
</organism>
<name>A0AAQ3JT01_9LILI</name>